<reference evidence="10 11" key="1">
    <citation type="submission" date="2015-10" db="EMBL/GenBank/DDBJ databases">
        <title>Metagenome-Assembled Genomes uncover a global brackish microbiome.</title>
        <authorList>
            <person name="Hugerth L.W."/>
            <person name="Larsson J."/>
            <person name="Alneberg J."/>
            <person name="Lindh M.V."/>
            <person name="Legrand C."/>
            <person name="Pinhassi J."/>
            <person name="Andersson A.F."/>
        </authorList>
    </citation>
    <scope>NUCLEOTIDE SEQUENCE [LARGE SCALE GENOMIC DNA]</scope>
    <source>
        <strain evidence="10">BACL2 MAG-120820-bin50</strain>
    </source>
</reference>
<keyword evidence="3 7" id="KW-0862">Zinc</keyword>
<feature type="domain" description="Alcohol dehydrogenase-like N-terminal" evidence="9">
    <location>
        <begin position="29"/>
        <end position="147"/>
    </location>
</feature>
<comment type="caution">
    <text evidence="10">The sequence shown here is derived from an EMBL/GenBank/DDBJ whole genome shotgun (WGS) entry which is preliminary data.</text>
</comment>
<dbReference type="GO" id="GO:0008270">
    <property type="term" value="F:zinc ion binding"/>
    <property type="evidence" value="ECO:0007669"/>
    <property type="project" value="InterPro"/>
</dbReference>
<dbReference type="Pfam" id="PF00107">
    <property type="entry name" value="ADH_zinc_N"/>
    <property type="match status" value="1"/>
</dbReference>
<dbReference type="InterPro" id="IPR013154">
    <property type="entry name" value="ADH-like_N"/>
</dbReference>
<dbReference type="SUPFAM" id="SSF50129">
    <property type="entry name" value="GroES-like"/>
    <property type="match status" value="1"/>
</dbReference>
<evidence type="ECO:0000256" key="4">
    <source>
        <dbReference type="ARBA" id="ARBA00023002"/>
    </source>
</evidence>
<evidence type="ECO:0000256" key="5">
    <source>
        <dbReference type="ARBA" id="ARBA00024074"/>
    </source>
</evidence>
<evidence type="ECO:0000256" key="3">
    <source>
        <dbReference type="ARBA" id="ARBA00022833"/>
    </source>
</evidence>
<dbReference type="SUPFAM" id="SSF51735">
    <property type="entry name" value="NAD(P)-binding Rossmann-fold domains"/>
    <property type="match status" value="1"/>
</dbReference>
<dbReference type="FunFam" id="3.40.50.720:FF:000022">
    <property type="entry name" value="Cinnamyl alcohol dehydrogenase"/>
    <property type="match status" value="1"/>
</dbReference>
<evidence type="ECO:0000256" key="1">
    <source>
        <dbReference type="ARBA" id="ARBA00001947"/>
    </source>
</evidence>
<dbReference type="EC" id="1.1.1.2" evidence="5"/>
<name>A0A0R2QTF0_9ACTN</name>
<evidence type="ECO:0000256" key="6">
    <source>
        <dbReference type="ARBA" id="ARBA00048262"/>
    </source>
</evidence>
<gene>
    <name evidence="10" type="ORF">ABR62_01165</name>
</gene>
<comment type="catalytic activity">
    <reaction evidence="6">
        <text>a primary alcohol + NADP(+) = an aldehyde + NADPH + H(+)</text>
        <dbReference type="Rhea" id="RHEA:15937"/>
        <dbReference type="ChEBI" id="CHEBI:15378"/>
        <dbReference type="ChEBI" id="CHEBI:15734"/>
        <dbReference type="ChEBI" id="CHEBI:17478"/>
        <dbReference type="ChEBI" id="CHEBI:57783"/>
        <dbReference type="ChEBI" id="CHEBI:58349"/>
        <dbReference type="EC" id="1.1.1.2"/>
    </reaction>
</comment>
<dbReference type="Pfam" id="PF08240">
    <property type="entry name" value="ADH_N"/>
    <property type="match status" value="1"/>
</dbReference>
<evidence type="ECO:0000313" key="10">
    <source>
        <dbReference type="EMBL" id="KRO51411.1"/>
    </source>
</evidence>
<organism evidence="10 11">
    <name type="scientific">Actinobacteria bacterium BACL2 MAG-120820-bin50</name>
    <dbReference type="NCBI Taxonomy" id="1655570"/>
    <lineage>
        <taxon>Bacteria</taxon>
        <taxon>Bacillati</taxon>
        <taxon>Actinomycetota</taxon>
        <taxon>Actinomycetes</taxon>
        <taxon>Actinomycetes incertae sedis</taxon>
        <taxon>ac1 cluster</taxon>
    </lineage>
</organism>
<protein>
    <recommendedName>
        <fullName evidence="5">alcohol dehydrogenase (NADP(+))</fullName>
        <ecNumber evidence="5">1.1.1.2</ecNumber>
    </recommendedName>
</protein>
<accession>A0A0R2QTF0</accession>
<dbReference type="InterPro" id="IPR036291">
    <property type="entry name" value="NAD(P)-bd_dom_sf"/>
</dbReference>
<sequence length="347" mass="37598">MTSTKGFAAQSAKGDLGPYAFERRELRSDDVGFRIDFTGICHTDIHQVREEWGASIFPMVPGHEIVGTVTSVGDDVTRFKSGDRIGVGVFIDSCRICVNCLKGLQQYCLDGYTDTYNGYERNTKQIAFGGYSNYFVIPESYAYTLPKNLDMAAMAPLICAGITLYSPLKNWKVGPGSNVAVAGLGGLGHMGVKFAAALGATVTVLSHSDSKENDAKAFGATEFINTQKADWHLGYRKNFDLILNTVSAQIDLEPYLTTLATDGSLVMIGIPSAPYSISPGSLIDGRRSVAGSLIGGIPETQEMLNFCGVKNIVSEVEVISADYINEAYERTIASDVRYRFVIDCSTF</sequence>
<dbReference type="GO" id="GO:0008106">
    <property type="term" value="F:alcohol dehydrogenase (NADP+) activity"/>
    <property type="evidence" value="ECO:0007669"/>
    <property type="project" value="UniProtKB-EC"/>
</dbReference>
<keyword evidence="4" id="KW-0560">Oxidoreductase</keyword>
<comment type="similarity">
    <text evidence="7">Belongs to the zinc-containing alcohol dehydrogenase family.</text>
</comment>
<dbReference type="PROSITE" id="PS00059">
    <property type="entry name" value="ADH_ZINC"/>
    <property type="match status" value="1"/>
</dbReference>
<dbReference type="PANTHER" id="PTHR42683">
    <property type="entry name" value="ALDEHYDE REDUCTASE"/>
    <property type="match status" value="1"/>
</dbReference>
<proteinExistence type="inferred from homology"/>
<dbReference type="InterPro" id="IPR047109">
    <property type="entry name" value="CAD-like"/>
</dbReference>
<keyword evidence="2 7" id="KW-0479">Metal-binding</keyword>
<evidence type="ECO:0000256" key="7">
    <source>
        <dbReference type="RuleBase" id="RU361277"/>
    </source>
</evidence>
<feature type="domain" description="Alcohol dehydrogenase-like C-terminal" evidence="8">
    <location>
        <begin position="186"/>
        <end position="306"/>
    </location>
</feature>
<dbReference type="InterPro" id="IPR011032">
    <property type="entry name" value="GroES-like_sf"/>
</dbReference>
<dbReference type="Gene3D" id="3.40.50.720">
    <property type="entry name" value="NAD(P)-binding Rossmann-like Domain"/>
    <property type="match status" value="1"/>
</dbReference>
<evidence type="ECO:0000256" key="2">
    <source>
        <dbReference type="ARBA" id="ARBA00022723"/>
    </source>
</evidence>
<comment type="cofactor">
    <cofactor evidence="1 7">
        <name>Zn(2+)</name>
        <dbReference type="ChEBI" id="CHEBI:29105"/>
    </cofactor>
</comment>
<dbReference type="Gene3D" id="3.90.180.10">
    <property type="entry name" value="Medium-chain alcohol dehydrogenases, catalytic domain"/>
    <property type="match status" value="1"/>
</dbReference>
<dbReference type="AlphaFoldDB" id="A0A0R2QTF0"/>
<evidence type="ECO:0000259" key="9">
    <source>
        <dbReference type="Pfam" id="PF08240"/>
    </source>
</evidence>
<dbReference type="Proteomes" id="UP000053054">
    <property type="component" value="Unassembled WGS sequence"/>
</dbReference>
<dbReference type="InterPro" id="IPR013149">
    <property type="entry name" value="ADH-like_C"/>
</dbReference>
<dbReference type="EMBL" id="LIAU01000261">
    <property type="protein sequence ID" value="KRO51411.1"/>
    <property type="molecule type" value="Genomic_DNA"/>
</dbReference>
<dbReference type="CDD" id="cd05283">
    <property type="entry name" value="CAD1"/>
    <property type="match status" value="1"/>
</dbReference>
<evidence type="ECO:0000259" key="8">
    <source>
        <dbReference type="Pfam" id="PF00107"/>
    </source>
</evidence>
<evidence type="ECO:0000313" key="11">
    <source>
        <dbReference type="Proteomes" id="UP000053054"/>
    </source>
</evidence>
<dbReference type="InterPro" id="IPR002328">
    <property type="entry name" value="ADH_Zn_CS"/>
</dbReference>